<protein>
    <submittedName>
        <fullName evidence="1">Uncharacterized protein</fullName>
    </submittedName>
</protein>
<dbReference type="RefSeq" id="WP_148621337.1">
    <property type="nucleotide sequence ID" value="NZ_CP043044.1"/>
</dbReference>
<dbReference type="KEGG" id="gti:FXF46_16355"/>
<dbReference type="Proteomes" id="UP000323560">
    <property type="component" value="Plasmid unnamed1"/>
</dbReference>
<dbReference type="AlphaFoldDB" id="A0AAP9EW51"/>
<accession>A0AAP9EW51</accession>
<organism evidence="1 2">
    <name type="scientific">Gluconobacter thailandicus</name>
    <dbReference type="NCBI Taxonomy" id="257438"/>
    <lineage>
        <taxon>Bacteria</taxon>
        <taxon>Pseudomonadati</taxon>
        <taxon>Pseudomonadota</taxon>
        <taxon>Alphaproteobacteria</taxon>
        <taxon>Acetobacterales</taxon>
        <taxon>Acetobacteraceae</taxon>
        <taxon>Gluconobacter</taxon>
    </lineage>
</organism>
<sequence>MPKFDTYRMRQLEAEVQRRATVEAIKRVTEGVQRDEEGRVLLLAAPSRGYLSLEDKLVTKEVAAILGVAPTSDDIAKVIRAVGKTEVDRLALSGWHFSTGETRNVGSVKLDDGFELATEHSLRHEATGEVAMRDDIPHFSYRIELQHRNGDRILSGVWIFPDGRCELDAASFDKTGEFPEDYDLSAQGRADATLTARLNRTKAGLEQAGHFKRAWLIPDEI</sequence>
<reference evidence="1 2" key="1">
    <citation type="submission" date="2019-08" db="EMBL/GenBank/DDBJ databases">
        <title>Gluconobacter frateurii HD924 genome.</title>
        <authorList>
            <person name="Liu Y."/>
            <person name="Zhang P."/>
        </authorList>
    </citation>
    <scope>NUCLEOTIDE SEQUENCE [LARGE SCALE GENOMIC DNA]</scope>
    <source>
        <strain evidence="1 2">HD924</strain>
        <plasmid evidence="1 2">unnamed1</plasmid>
    </source>
</reference>
<name>A0AAP9EW51_GLUTH</name>
<geneLocation type="plasmid" evidence="1 2">
    <name>unnamed1</name>
</geneLocation>
<gene>
    <name evidence="1" type="ORF">FXF46_16355</name>
</gene>
<evidence type="ECO:0000313" key="1">
    <source>
        <dbReference type="EMBL" id="QEH97860.1"/>
    </source>
</evidence>
<dbReference type="EMBL" id="CP043044">
    <property type="protein sequence ID" value="QEH97860.1"/>
    <property type="molecule type" value="Genomic_DNA"/>
</dbReference>
<keyword evidence="1" id="KW-0614">Plasmid</keyword>
<proteinExistence type="predicted"/>
<evidence type="ECO:0000313" key="2">
    <source>
        <dbReference type="Proteomes" id="UP000323560"/>
    </source>
</evidence>